<gene>
    <name evidence="2" type="ORF">LTR09_000601</name>
</gene>
<sequence>MTIPPPPDFFQGPYPDTMMGGAPPDAHWDNDSDRRGVDMDDILWFDEKPKKKNNNNNNSSGNNNNKDNNNNNNNNIFKEKPVEVRHAGFMLERLKANDTEVDRRKSRTRQAPETRSWSRVGTQELHYDEQQLIKVANDHLKRSGKSVHEHFRALGSSERAAVNDLVLHQMSNEKNKNAKWVYYDISRDKAWVKGGLWTRTEITRGLQVILKRIDNTPYKGSTMTATMKTTTKNGKDVGRDDKQVLQDLEFMDFSLDHNKKKANTNTNANNNNNNNGTKKPKKQVRNDELPDAIAFAGLGLSDTEPMPQNYQQHNTGHHVQDFGPPLDYFNQQVPPPVPGAIPINRMPPQPIHPPHPISARHQQQEPHPFNPLPGVPGVGFLPAPGDFESPHMHGSEWPHPHQHQHSESMRGHAGGQERRPKSARRASVGADPRRMSQLENKVEELTSIIQDFQVGDSSSDSQRDGDSGFSRGFSPTRSWTPPSSPRSHYSEARQRRSLERGKSVSSRPKYRSQQYREVDIEPGYTHRRRDDRDRRPRRLALTRAVTVDDYPVGHGAEPRLVRAPEPPRMQRRSTEYGDGYDYRERERDYDQRDHEFVPEYSRRQSRFDVEYDPNRRRGSRGAYFEN</sequence>
<feature type="compositionally biased region" description="Low complexity" evidence="1">
    <location>
        <begin position="467"/>
        <end position="487"/>
    </location>
</feature>
<protein>
    <submittedName>
        <fullName evidence="2">Uncharacterized protein</fullName>
    </submittedName>
</protein>
<feature type="compositionally biased region" description="Basic and acidic residues" evidence="1">
    <location>
        <begin position="572"/>
        <end position="615"/>
    </location>
</feature>
<feature type="region of interest" description="Disordered" evidence="1">
    <location>
        <begin position="259"/>
        <end position="285"/>
    </location>
</feature>
<dbReference type="PANTHER" id="PTHR16148">
    <property type="entry name" value="NF-KAPPA-B-REPRESSING FACTOR-RELATED"/>
    <property type="match status" value="1"/>
</dbReference>
<feature type="compositionally biased region" description="Polar residues" evidence="1">
    <location>
        <begin position="503"/>
        <end position="513"/>
    </location>
</feature>
<feature type="compositionally biased region" description="Low complexity" evidence="1">
    <location>
        <begin position="54"/>
        <end position="75"/>
    </location>
</feature>
<proteinExistence type="predicted"/>
<dbReference type="PANTHER" id="PTHR16148:SF14">
    <property type="entry name" value="MYND-TYPE DOMAIN-CONTAINING PROTEIN"/>
    <property type="match status" value="1"/>
</dbReference>
<organism evidence="2 3">
    <name type="scientific">Extremus antarcticus</name>
    <dbReference type="NCBI Taxonomy" id="702011"/>
    <lineage>
        <taxon>Eukaryota</taxon>
        <taxon>Fungi</taxon>
        <taxon>Dikarya</taxon>
        <taxon>Ascomycota</taxon>
        <taxon>Pezizomycotina</taxon>
        <taxon>Dothideomycetes</taxon>
        <taxon>Dothideomycetidae</taxon>
        <taxon>Mycosphaerellales</taxon>
        <taxon>Extremaceae</taxon>
        <taxon>Extremus</taxon>
    </lineage>
</organism>
<feature type="compositionally biased region" description="Basic and acidic residues" evidence="1">
    <location>
        <begin position="488"/>
        <end position="502"/>
    </location>
</feature>
<feature type="region of interest" description="Disordered" evidence="1">
    <location>
        <begin position="344"/>
        <end position="435"/>
    </location>
</feature>
<reference evidence="2" key="1">
    <citation type="submission" date="2023-04" db="EMBL/GenBank/DDBJ databases">
        <title>Black Yeasts Isolated from many extreme environments.</title>
        <authorList>
            <person name="Coleine C."/>
            <person name="Stajich J.E."/>
            <person name="Selbmann L."/>
        </authorList>
    </citation>
    <scope>NUCLEOTIDE SEQUENCE</scope>
    <source>
        <strain evidence="2">CCFEE 5312</strain>
    </source>
</reference>
<dbReference type="Proteomes" id="UP001271007">
    <property type="component" value="Unassembled WGS sequence"/>
</dbReference>
<feature type="region of interest" description="Disordered" evidence="1">
    <location>
        <begin position="451"/>
        <end position="626"/>
    </location>
</feature>
<evidence type="ECO:0000256" key="1">
    <source>
        <dbReference type="SAM" id="MobiDB-lite"/>
    </source>
</evidence>
<dbReference type="AlphaFoldDB" id="A0AAJ0GJX7"/>
<keyword evidence="3" id="KW-1185">Reference proteome</keyword>
<accession>A0AAJ0GJX7</accession>
<name>A0AAJ0GJX7_9PEZI</name>
<evidence type="ECO:0000313" key="3">
    <source>
        <dbReference type="Proteomes" id="UP001271007"/>
    </source>
</evidence>
<evidence type="ECO:0000313" key="2">
    <source>
        <dbReference type="EMBL" id="KAK3059035.1"/>
    </source>
</evidence>
<feature type="compositionally biased region" description="Basic and acidic residues" evidence="1">
    <location>
        <begin position="388"/>
        <end position="420"/>
    </location>
</feature>
<dbReference type="EMBL" id="JAWDJX010000001">
    <property type="protein sequence ID" value="KAK3059035.1"/>
    <property type="molecule type" value="Genomic_DNA"/>
</dbReference>
<feature type="region of interest" description="Disordered" evidence="1">
    <location>
        <begin position="99"/>
        <end position="119"/>
    </location>
</feature>
<feature type="region of interest" description="Disordered" evidence="1">
    <location>
        <begin position="1"/>
        <end position="76"/>
    </location>
</feature>
<feature type="compositionally biased region" description="Pro residues" evidence="1">
    <location>
        <begin position="344"/>
        <end position="356"/>
    </location>
</feature>
<feature type="compositionally biased region" description="Basic and acidic residues" evidence="1">
    <location>
        <begin position="26"/>
        <end position="38"/>
    </location>
</feature>
<feature type="compositionally biased region" description="Low complexity" evidence="1">
    <location>
        <begin position="263"/>
        <end position="277"/>
    </location>
</feature>
<comment type="caution">
    <text evidence="2">The sequence shown here is derived from an EMBL/GenBank/DDBJ whole genome shotgun (WGS) entry which is preliminary data.</text>
</comment>
<feature type="compositionally biased region" description="Polar residues" evidence="1">
    <location>
        <begin position="109"/>
        <end position="119"/>
    </location>
</feature>